<dbReference type="PANTHER" id="PTHR30118:SF15">
    <property type="entry name" value="TRANSCRIPTIONAL REGULATORY PROTEIN"/>
    <property type="match status" value="1"/>
</dbReference>
<dbReference type="AlphaFoldDB" id="T0ILM3"/>
<keyword evidence="4" id="KW-0804">Transcription</keyword>
<keyword evidence="2" id="KW-0805">Transcription regulation</keyword>
<organism evidence="6 7">
    <name type="scientific">Sphingobium ummariense RL-3</name>
    <dbReference type="NCBI Taxonomy" id="1346791"/>
    <lineage>
        <taxon>Bacteria</taxon>
        <taxon>Pseudomonadati</taxon>
        <taxon>Pseudomonadota</taxon>
        <taxon>Alphaproteobacteria</taxon>
        <taxon>Sphingomonadales</taxon>
        <taxon>Sphingomonadaceae</taxon>
        <taxon>Sphingobium</taxon>
    </lineage>
</organism>
<keyword evidence="3" id="KW-0238">DNA-binding</keyword>
<evidence type="ECO:0000256" key="1">
    <source>
        <dbReference type="ARBA" id="ARBA00009437"/>
    </source>
</evidence>
<evidence type="ECO:0000256" key="4">
    <source>
        <dbReference type="ARBA" id="ARBA00023163"/>
    </source>
</evidence>
<dbReference type="PROSITE" id="PS50931">
    <property type="entry name" value="HTH_LYSR"/>
    <property type="match status" value="1"/>
</dbReference>
<dbReference type="InterPro" id="IPR036390">
    <property type="entry name" value="WH_DNA-bd_sf"/>
</dbReference>
<comment type="similarity">
    <text evidence="1">Belongs to the LysR transcriptional regulatory family.</text>
</comment>
<dbReference type="GO" id="GO:0003677">
    <property type="term" value="F:DNA binding"/>
    <property type="evidence" value="ECO:0007669"/>
    <property type="project" value="UniProtKB-KW"/>
</dbReference>
<proteinExistence type="inferred from homology"/>
<dbReference type="Pfam" id="PF03466">
    <property type="entry name" value="LysR_substrate"/>
    <property type="match status" value="1"/>
</dbReference>
<dbReference type="PANTHER" id="PTHR30118">
    <property type="entry name" value="HTH-TYPE TRANSCRIPTIONAL REGULATOR LEUO-RELATED"/>
    <property type="match status" value="1"/>
</dbReference>
<dbReference type="GO" id="GO:0003700">
    <property type="term" value="F:DNA-binding transcription factor activity"/>
    <property type="evidence" value="ECO:0007669"/>
    <property type="project" value="InterPro"/>
</dbReference>
<dbReference type="SUPFAM" id="SSF53850">
    <property type="entry name" value="Periplasmic binding protein-like II"/>
    <property type="match status" value="1"/>
</dbReference>
<dbReference type="Gene3D" id="3.40.190.10">
    <property type="entry name" value="Periplasmic binding protein-like II"/>
    <property type="match status" value="2"/>
</dbReference>
<name>T0ILM3_9SPHN</name>
<protein>
    <recommendedName>
        <fullName evidence="5">HTH lysR-type domain-containing protein</fullName>
    </recommendedName>
</protein>
<gene>
    <name evidence="6" type="ORF">M529_23340</name>
</gene>
<comment type="caution">
    <text evidence="6">The sequence shown here is derived from an EMBL/GenBank/DDBJ whole genome shotgun (WGS) entry which is preliminary data.</text>
</comment>
<dbReference type="EMBL" id="AUWY01000136">
    <property type="protein sequence ID" value="EQB29715.1"/>
    <property type="molecule type" value="Genomic_DNA"/>
</dbReference>
<dbReference type="RefSeq" id="WP_021320114.1">
    <property type="nucleotide sequence ID" value="NZ_AUWY01000136.1"/>
</dbReference>
<dbReference type="InterPro" id="IPR005119">
    <property type="entry name" value="LysR_subst-bd"/>
</dbReference>
<dbReference type="SUPFAM" id="SSF46785">
    <property type="entry name" value="Winged helix' DNA-binding domain"/>
    <property type="match status" value="1"/>
</dbReference>
<dbReference type="InterPro" id="IPR000847">
    <property type="entry name" value="LysR_HTH_N"/>
</dbReference>
<dbReference type="PRINTS" id="PR00039">
    <property type="entry name" value="HTHLYSR"/>
</dbReference>
<dbReference type="CDD" id="cd08459">
    <property type="entry name" value="PBP2_DntR_NahR_LinR_like"/>
    <property type="match status" value="1"/>
</dbReference>
<reference evidence="6 7" key="1">
    <citation type="journal article" date="2013" name="Genome Announc.">
        <title>Draft Genome Sequence of Sphingobium ummariense Strain RL-3, a Hexachlorocyclohexane-Degrading Bacterium.</title>
        <authorList>
            <person name="Kohli P."/>
            <person name="Dua A."/>
            <person name="Sangwan N."/>
            <person name="Oldach P."/>
            <person name="Khurana J.P."/>
            <person name="Lal R."/>
        </authorList>
    </citation>
    <scope>NUCLEOTIDE SEQUENCE [LARGE SCALE GENOMIC DNA]</scope>
    <source>
        <strain evidence="6 7">RL-3</strain>
    </source>
</reference>
<dbReference type="InterPro" id="IPR050389">
    <property type="entry name" value="LysR-type_TF"/>
</dbReference>
<keyword evidence="7" id="KW-1185">Reference proteome</keyword>
<evidence type="ECO:0000259" key="5">
    <source>
        <dbReference type="PROSITE" id="PS50931"/>
    </source>
</evidence>
<dbReference type="PATRIC" id="fig|1346791.3.peg.4506"/>
<dbReference type="OrthoDB" id="8339333at2"/>
<dbReference type="Proteomes" id="UP000015523">
    <property type="component" value="Unassembled WGS sequence"/>
</dbReference>
<sequence length="307" mass="34398">MEKLDLNLLRVLEALFTQNSVSGAARALGVSQPSVSLALRRLRAHFGDELFVRQGARMEPTLVAQRLLEPVMNVMASVRSEIVAASPFDPAQAERCFTLNLSDLGELTFLPDLMTSMQERAPGVSVRSISLPPAELRRALADGSVDLALGFFKGLDGDNFFTQTLFEQGFVCLVRTGWKNGSQVMTLQDFLSADHAVVEQEGRSQEVLEQRLRAMGLRRRTLLRSPHFMTVPLLVARSDMIATVPWGVGRIFSRLGGLRFVTPPFDTPRIALQQLWHRRNHHDPGLVWLRRLIADLFRGRDPMGDRD</sequence>
<feature type="domain" description="HTH lysR-type" evidence="5">
    <location>
        <begin position="4"/>
        <end position="61"/>
    </location>
</feature>
<accession>T0ILM3</accession>
<dbReference type="InterPro" id="IPR036388">
    <property type="entry name" value="WH-like_DNA-bd_sf"/>
</dbReference>
<dbReference type="Gene3D" id="1.10.10.10">
    <property type="entry name" value="Winged helix-like DNA-binding domain superfamily/Winged helix DNA-binding domain"/>
    <property type="match status" value="1"/>
</dbReference>
<evidence type="ECO:0000313" key="7">
    <source>
        <dbReference type="Proteomes" id="UP000015523"/>
    </source>
</evidence>
<evidence type="ECO:0000313" key="6">
    <source>
        <dbReference type="EMBL" id="EQB29715.1"/>
    </source>
</evidence>
<evidence type="ECO:0000256" key="2">
    <source>
        <dbReference type="ARBA" id="ARBA00023015"/>
    </source>
</evidence>
<dbReference type="Pfam" id="PF00126">
    <property type="entry name" value="HTH_1"/>
    <property type="match status" value="1"/>
</dbReference>
<evidence type="ECO:0000256" key="3">
    <source>
        <dbReference type="ARBA" id="ARBA00023125"/>
    </source>
</evidence>
<dbReference type="eggNOG" id="COG0583">
    <property type="taxonomic scope" value="Bacteria"/>
</dbReference>